<keyword evidence="1" id="KW-0812">Transmembrane</keyword>
<evidence type="ECO:0000256" key="1">
    <source>
        <dbReference type="SAM" id="Phobius"/>
    </source>
</evidence>
<reference evidence="2" key="1">
    <citation type="submission" date="2010-06" db="EMBL/GenBank/DDBJ databases">
        <authorList>
            <person name="Muzny D."/>
            <person name="Qin X."/>
            <person name="Buhay C."/>
            <person name="Dugan-Rocha S."/>
            <person name="Ding Y."/>
            <person name="Chen G."/>
            <person name="Hawes A."/>
            <person name="Holder M."/>
            <person name="Jhangiani S."/>
            <person name="Johnson A."/>
            <person name="Khan Z."/>
            <person name="Li Z."/>
            <person name="Liu W."/>
            <person name="Liu X."/>
            <person name="Perez L."/>
            <person name="Shen H."/>
            <person name="Wang Q."/>
            <person name="Watt J."/>
            <person name="Xi L."/>
            <person name="Xin Y."/>
            <person name="Zhou J."/>
            <person name="Deng J."/>
            <person name="Jiang H."/>
            <person name="Liu Y."/>
            <person name="Qu J."/>
            <person name="Song X.-Z."/>
            <person name="Zhang L."/>
            <person name="Villasana D."/>
            <person name="Johnson A."/>
            <person name="Liu J."/>
            <person name="Liyanage D."/>
            <person name="Lorensuhewa L."/>
            <person name="Robinson T."/>
            <person name="Song A."/>
            <person name="Song B.-B."/>
            <person name="Dinh H."/>
            <person name="Thornton R."/>
            <person name="Coyle M."/>
            <person name="Francisco L."/>
            <person name="Jackson L."/>
            <person name="Javaid M."/>
            <person name="Korchina V."/>
            <person name="Kovar C."/>
            <person name="Mata R."/>
            <person name="Mathew T."/>
            <person name="Ngo R."/>
            <person name="Nguyen L."/>
            <person name="Nguyen N."/>
            <person name="Okwuonu G."/>
            <person name="Ongeri F."/>
            <person name="Pham C."/>
            <person name="Simmons D."/>
            <person name="Wilczek-Boney K."/>
            <person name="Hale W."/>
            <person name="Jakkamsetti A."/>
            <person name="Pham P."/>
            <person name="Ruth R."/>
            <person name="San Lucas F."/>
            <person name="Warren J."/>
            <person name="Zhang J."/>
            <person name="Zhao Z."/>
            <person name="Zhou C."/>
            <person name="Zhu D."/>
            <person name="Lee S."/>
            <person name="Bess C."/>
            <person name="Blankenburg K."/>
            <person name="Forbes L."/>
            <person name="Fu Q."/>
            <person name="Gubbala S."/>
            <person name="Hirani K."/>
            <person name="Jayaseelan J.C."/>
            <person name="Lara F."/>
            <person name="Munidasa M."/>
            <person name="Palculict T."/>
            <person name="Patil S."/>
            <person name="Pu L.-L."/>
            <person name="Saada N."/>
            <person name="Tang L."/>
            <person name="Weissenberger G."/>
            <person name="Zhu Y."/>
            <person name="Hemphill L."/>
            <person name="Shang Y."/>
            <person name="Youmans B."/>
            <person name="Ayvaz T."/>
            <person name="Ross M."/>
            <person name="Santibanez J."/>
            <person name="Aqrawi P."/>
            <person name="Gross S."/>
            <person name="Joshi V."/>
            <person name="Fowler G."/>
            <person name="Nazareth L."/>
            <person name="Reid J."/>
            <person name="Worley K."/>
            <person name="Petrosino J."/>
            <person name="Highlander S."/>
            <person name="Gibbs R."/>
        </authorList>
    </citation>
    <scope>NUCLEOTIDE SEQUENCE [LARGE SCALE GENOMIC DNA]</scope>
    <source>
        <strain evidence="2">DSM 20601</strain>
    </source>
</reference>
<dbReference type="Proteomes" id="UP000010119">
    <property type="component" value="Unassembled WGS sequence"/>
</dbReference>
<dbReference type="GO" id="GO:0051301">
    <property type="term" value="P:cell division"/>
    <property type="evidence" value="ECO:0007669"/>
    <property type="project" value="InterPro"/>
</dbReference>
<sequence length="131" mass="15348">MTNRNKKVADLDNRYTKKENANKKIRSLRRTALFRRLLVMGIAFFIVGGTLVYTYTKQTLMLKDKQEQKVKVDRKLASLQDKENLLNDQILKLHDDNYIAKLARSEYYLSKNGEIVFKIDGDKDNSQETDE</sequence>
<comment type="caution">
    <text evidence="2">The sequence shown here is derived from an EMBL/GenBank/DDBJ whole genome shotgun (WGS) entry which is preliminary data.</text>
</comment>
<dbReference type="RefSeq" id="WP_003756386.1">
    <property type="nucleotide sequence ID" value="NZ_GL538352.1"/>
</dbReference>
<feature type="transmembrane region" description="Helical" evidence="1">
    <location>
        <begin position="33"/>
        <end position="55"/>
    </location>
</feature>
<proteinExistence type="predicted"/>
<protein>
    <submittedName>
        <fullName evidence="2">Septum formation initiator</fullName>
    </submittedName>
</protein>
<organism evidence="2 3">
    <name type="scientific">Listeria grayi DSM 20601</name>
    <dbReference type="NCBI Taxonomy" id="525367"/>
    <lineage>
        <taxon>Bacteria</taxon>
        <taxon>Bacillati</taxon>
        <taxon>Bacillota</taxon>
        <taxon>Bacilli</taxon>
        <taxon>Bacillales</taxon>
        <taxon>Listeriaceae</taxon>
        <taxon>Listeria</taxon>
    </lineage>
</organism>
<dbReference type="Pfam" id="PF04977">
    <property type="entry name" value="DivIC"/>
    <property type="match status" value="1"/>
</dbReference>
<dbReference type="PANTHER" id="PTHR40027">
    <property type="entry name" value="CELL DIVISION PROTEIN DIVIC"/>
    <property type="match status" value="1"/>
</dbReference>
<keyword evidence="3" id="KW-1185">Reference proteome</keyword>
<evidence type="ECO:0000313" key="3">
    <source>
        <dbReference type="Proteomes" id="UP000010119"/>
    </source>
</evidence>
<dbReference type="InterPro" id="IPR007060">
    <property type="entry name" value="FtsL/DivIC"/>
</dbReference>
<keyword evidence="1" id="KW-1133">Transmembrane helix</keyword>
<name>D7UUH8_LISGR</name>
<dbReference type="EMBL" id="ACCR02000002">
    <property type="protein sequence ID" value="EFI84904.1"/>
    <property type="molecule type" value="Genomic_DNA"/>
</dbReference>
<keyword evidence="1" id="KW-0472">Membrane</keyword>
<evidence type="ECO:0000313" key="2">
    <source>
        <dbReference type="EMBL" id="EFI84904.1"/>
    </source>
</evidence>
<dbReference type="InterPro" id="IPR039076">
    <property type="entry name" value="DivIC"/>
</dbReference>
<dbReference type="PANTHER" id="PTHR40027:SF1">
    <property type="entry name" value="CELL DIVISION PROTEIN DIVIC"/>
    <property type="match status" value="1"/>
</dbReference>
<dbReference type="HOGENOM" id="CLU_134863_2_1_9"/>
<accession>D7UUH8</accession>
<dbReference type="AlphaFoldDB" id="D7UUH8"/>
<dbReference type="STRING" id="525367.HMPREF0556_10103"/>
<dbReference type="eggNOG" id="COG2919">
    <property type="taxonomic scope" value="Bacteria"/>
</dbReference>
<gene>
    <name evidence="2" type="ORF">HMPREF0556_10103</name>
</gene>